<feature type="transmembrane region" description="Helical" evidence="3">
    <location>
        <begin position="64"/>
        <end position="85"/>
    </location>
</feature>
<evidence type="ECO:0000256" key="2">
    <source>
        <dbReference type="ARBA" id="ARBA00034247"/>
    </source>
</evidence>
<dbReference type="InterPro" id="IPR050469">
    <property type="entry name" value="Diguanylate_Cyclase"/>
</dbReference>
<gene>
    <name evidence="5" type="ORF">NM961_14255</name>
</gene>
<accession>A0ABT1QUE0</accession>
<dbReference type="SUPFAM" id="SSF55073">
    <property type="entry name" value="Nucleotide cyclase"/>
    <property type="match status" value="1"/>
</dbReference>
<keyword evidence="5" id="KW-0548">Nucleotidyltransferase</keyword>
<evidence type="ECO:0000256" key="1">
    <source>
        <dbReference type="ARBA" id="ARBA00012528"/>
    </source>
</evidence>
<keyword evidence="5" id="KW-0808">Transferase</keyword>
<feature type="transmembrane region" description="Helical" evidence="3">
    <location>
        <begin position="6"/>
        <end position="28"/>
    </location>
</feature>
<dbReference type="PANTHER" id="PTHR45138:SF9">
    <property type="entry name" value="DIGUANYLATE CYCLASE DGCM-RELATED"/>
    <property type="match status" value="1"/>
</dbReference>
<reference evidence="5" key="1">
    <citation type="submission" date="2022-07" db="EMBL/GenBank/DDBJ databases">
        <title>Tahibacter sp., a new gammaproteobacterium isolated from the silt sample collected at pig farm.</title>
        <authorList>
            <person name="Chen H."/>
        </authorList>
    </citation>
    <scope>NUCLEOTIDE SEQUENCE</scope>
    <source>
        <strain evidence="5">P2K</strain>
    </source>
</reference>
<dbReference type="GO" id="GO:0052621">
    <property type="term" value="F:diguanylate cyclase activity"/>
    <property type="evidence" value="ECO:0007669"/>
    <property type="project" value="UniProtKB-EC"/>
</dbReference>
<dbReference type="PANTHER" id="PTHR45138">
    <property type="entry name" value="REGULATORY COMPONENTS OF SENSORY TRANSDUCTION SYSTEM"/>
    <property type="match status" value="1"/>
</dbReference>
<dbReference type="SMART" id="SM00267">
    <property type="entry name" value="GGDEF"/>
    <property type="match status" value="1"/>
</dbReference>
<dbReference type="RefSeq" id="WP_255915070.1">
    <property type="nucleotide sequence ID" value="NZ_JANFQO010000012.1"/>
</dbReference>
<comment type="caution">
    <text evidence="5">The sequence shown here is derived from an EMBL/GenBank/DDBJ whole genome shotgun (WGS) entry which is preliminary data.</text>
</comment>
<dbReference type="Pfam" id="PF00990">
    <property type="entry name" value="GGDEF"/>
    <property type="match status" value="1"/>
</dbReference>
<keyword evidence="3" id="KW-0812">Transmembrane</keyword>
<dbReference type="Gene3D" id="3.30.70.270">
    <property type="match status" value="1"/>
</dbReference>
<comment type="catalytic activity">
    <reaction evidence="2">
        <text>2 GTP = 3',3'-c-di-GMP + 2 diphosphate</text>
        <dbReference type="Rhea" id="RHEA:24898"/>
        <dbReference type="ChEBI" id="CHEBI:33019"/>
        <dbReference type="ChEBI" id="CHEBI:37565"/>
        <dbReference type="ChEBI" id="CHEBI:58805"/>
        <dbReference type="EC" id="2.7.7.65"/>
    </reaction>
</comment>
<dbReference type="Proteomes" id="UP001165498">
    <property type="component" value="Unassembled WGS sequence"/>
</dbReference>
<evidence type="ECO:0000313" key="6">
    <source>
        <dbReference type="Proteomes" id="UP001165498"/>
    </source>
</evidence>
<name>A0ABT1QUE0_9GAMM</name>
<evidence type="ECO:0000256" key="3">
    <source>
        <dbReference type="SAM" id="Phobius"/>
    </source>
</evidence>
<feature type="transmembrane region" description="Helical" evidence="3">
    <location>
        <begin position="121"/>
        <end position="141"/>
    </location>
</feature>
<dbReference type="CDD" id="cd01949">
    <property type="entry name" value="GGDEF"/>
    <property type="match status" value="1"/>
</dbReference>
<feature type="transmembrane region" description="Helical" evidence="3">
    <location>
        <begin position="153"/>
        <end position="172"/>
    </location>
</feature>
<feature type="transmembrane region" description="Helical" evidence="3">
    <location>
        <begin position="97"/>
        <end position="115"/>
    </location>
</feature>
<dbReference type="NCBIfam" id="TIGR00254">
    <property type="entry name" value="GGDEF"/>
    <property type="match status" value="1"/>
</dbReference>
<evidence type="ECO:0000313" key="5">
    <source>
        <dbReference type="EMBL" id="MCQ4165881.1"/>
    </source>
</evidence>
<dbReference type="InterPro" id="IPR029787">
    <property type="entry name" value="Nucleotide_cyclase"/>
</dbReference>
<keyword evidence="3" id="KW-1133">Transmembrane helix</keyword>
<feature type="transmembrane region" description="Helical" evidence="3">
    <location>
        <begin position="192"/>
        <end position="212"/>
    </location>
</feature>
<organism evidence="5 6">
    <name type="scientific">Tahibacter harae</name>
    <dbReference type="NCBI Taxonomy" id="2963937"/>
    <lineage>
        <taxon>Bacteria</taxon>
        <taxon>Pseudomonadati</taxon>
        <taxon>Pseudomonadota</taxon>
        <taxon>Gammaproteobacteria</taxon>
        <taxon>Lysobacterales</taxon>
        <taxon>Rhodanobacteraceae</taxon>
        <taxon>Tahibacter</taxon>
    </lineage>
</organism>
<sequence length="396" mass="43008">MLIDVRTAMLLTAGITFLLSIALAFTLWRQRGPQRRAAVLWVYGTALQPVAWLLLGLRDLIPDLLSVLLGNTAICLAYAQYSRALHAFNGNSGNWQLPNWIALSVIAPVAAYTWPQSNVPMRTVVTSTIVLLLFLIATYEALRAPRPRSASRLITASTFLLGALLLLARAVFEAVNPAPLTSGMASTPMQGLMFGYAALVPVIATFGFVLMCSEHARAELEQLAATDPLTGSLNRRMLEQLVTTQLAEARRRPRPLSVLLLDVDKFKNINDNFGHDVGDMVLKAVVAASRLQLRPGDLIGRLGGEEFLIVLDDTGEAEAVQVAERLRAAVAGLDLGEGDYRVPLSISIGVASRKSERSDFGELVRRADRAMYAAKSAGRNRVVTGEIEMPVVTVVH</sequence>
<proteinExistence type="predicted"/>
<dbReference type="EC" id="2.7.7.65" evidence="1"/>
<feature type="transmembrane region" description="Helical" evidence="3">
    <location>
        <begin position="40"/>
        <end position="58"/>
    </location>
</feature>
<dbReference type="InterPro" id="IPR043128">
    <property type="entry name" value="Rev_trsase/Diguanyl_cyclase"/>
</dbReference>
<protein>
    <recommendedName>
        <fullName evidence="1">diguanylate cyclase</fullName>
        <ecNumber evidence="1">2.7.7.65</ecNumber>
    </recommendedName>
</protein>
<evidence type="ECO:0000259" key="4">
    <source>
        <dbReference type="PROSITE" id="PS50887"/>
    </source>
</evidence>
<dbReference type="InterPro" id="IPR000160">
    <property type="entry name" value="GGDEF_dom"/>
</dbReference>
<dbReference type="EMBL" id="JANFQO010000012">
    <property type="protein sequence ID" value="MCQ4165881.1"/>
    <property type="molecule type" value="Genomic_DNA"/>
</dbReference>
<feature type="domain" description="GGDEF" evidence="4">
    <location>
        <begin position="254"/>
        <end position="387"/>
    </location>
</feature>
<dbReference type="PROSITE" id="PS50887">
    <property type="entry name" value="GGDEF"/>
    <property type="match status" value="1"/>
</dbReference>
<keyword evidence="3" id="KW-0472">Membrane</keyword>
<keyword evidence="6" id="KW-1185">Reference proteome</keyword>